<dbReference type="SUPFAM" id="SSF54001">
    <property type="entry name" value="Cysteine proteinases"/>
    <property type="match status" value="1"/>
</dbReference>
<dbReference type="Gene3D" id="3.10.620.30">
    <property type="match status" value="1"/>
</dbReference>
<keyword evidence="1" id="KW-0175">Coiled coil</keyword>
<dbReference type="InterPro" id="IPR038765">
    <property type="entry name" value="Papain-like_cys_pep_sf"/>
</dbReference>
<feature type="compositionally biased region" description="Polar residues" evidence="2">
    <location>
        <begin position="900"/>
        <end position="943"/>
    </location>
</feature>
<comment type="caution">
    <text evidence="4">The sequence shown here is derived from an EMBL/GenBank/DDBJ whole genome shotgun (WGS) entry which is preliminary data.</text>
</comment>
<dbReference type="PANTHER" id="PTHR36135">
    <property type="entry name" value="FIBROUS SHEATH CABYR-BINDING PROTEIN"/>
    <property type="match status" value="1"/>
</dbReference>
<protein>
    <recommendedName>
        <fullName evidence="3">Transglutaminase-like domain-containing protein</fullName>
    </recommendedName>
</protein>
<feature type="coiled-coil region" evidence="1">
    <location>
        <begin position="633"/>
        <end position="892"/>
    </location>
</feature>
<feature type="compositionally biased region" description="Polar residues" evidence="2">
    <location>
        <begin position="1007"/>
        <end position="1024"/>
    </location>
</feature>
<reference evidence="4 5" key="1">
    <citation type="submission" date="2024-04" db="EMBL/GenBank/DDBJ databases">
        <title>Tritrichomonas musculus Genome.</title>
        <authorList>
            <person name="Alves-Ferreira E."/>
            <person name="Grigg M."/>
            <person name="Lorenzi H."/>
            <person name="Galac M."/>
        </authorList>
    </citation>
    <scope>NUCLEOTIDE SEQUENCE [LARGE SCALE GENOMIC DNA]</scope>
    <source>
        <strain evidence="4 5">EAF2021</strain>
    </source>
</reference>
<feature type="compositionally biased region" description="Polar residues" evidence="2">
    <location>
        <begin position="1097"/>
        <end position="1118"/>
    </location>
</feature>
<feature type="compositionally biased region" description="Polar residues" evidence="2">
    <location>
        <begin position="1067"/>
        <end position="1088"/>
    </location>
</feature>
<feature type="region of interest" description="Disordered" evidence="2">
    <location>
        <begin position="900"/>
        <end position="1420"/>
    </location>
</feature>
<dbReference type="Pfam" id="PF01841">
    <property type="entry name" value="Transglut_core"/>
    <property type="match status" value="1"/>
</dbReference>
<evidence type="ECO:0000313" key="4">
    <source>
        <dbReference type="EMBL" id="KAK8885164.1"/>
    </source>
</evidence>
<feature type="region of interest" description="Disordered" evidence="2">
    <location>
        <begin position="1445"/>
        <end position="1467"/>
    </location>
</feature>
<evidence type="ECO:0000256" key="2">
    <source>
        <dbReference type="SAM" id="MobiDB-lite"/>
    </source>
</evidence>
<evidence type="ECO:0000313" key="5">
    <source>
        <dbReference type="Proteomes" id="UP001470230"/>
    </source>
</evidence>
<evidence type="ECO:0000256" key="1">
    <source>
        <dbReference type="SAM" id="Coils"/>
    </source>
</evidence>
<dbReference type="PANTHER" id="PTHR36135:SF1">
    <property type="entry name" value="FIBROUS SHEATH CABYR-BINDING PROTEIN"/>
    <property type="match status" value="1"/>
</dbReference>
<feature type="compositionally biased region" description="Polar residues" evidence="2">
    <location>
        <begin position="1037"/>
        <end position="1048"/>
    </location>
</feature>
<dbReference type="InterPro" id="IPR002931">
    <property type="entry name" value="Transglutaminase-like"/>
</dbReference>
<dbReference type="Proteomes" id="UP001470230">
    <property type="component" value="Unassembled WGS sequence"/>
</dbReference>
<feature type="compositionally biased region" description="Polar residues" evidence="2">
    <location>
        <begin position="952"/>
        <end position="998"/>
    </location>
</feature>
<name>A0ABR2K217_9EUKA</name>
<feature type="compositionally biased region" description="Polar residues" evidence="2">
    <location>
        <begin position="1127"/>
        <end position="1148"/>
    </location>
</feature>
<sequence length="1467" mass="163864">MSDDCAISLSEFVKKCEDNEIDIDQIPQELVDKHGYPCLANSLMLKEPQIPEFKKDIAEYIKNNQFETIELLIAYINQQENDIDKLFAIFAYAALNIEYDVELYFSDRDKSTTLEEVFKTKKAVCTGYATFFLEMSKRVNIDTNRIKIKRYDNYSKGFSFNPLTPPEIIKANHSSIYVEIDEIPFISEPTWASGYLTEKHEFQPNFQPDYFLIPLNKSLCSHFPCDESKKLLKIHYNFNDFYQSIKIRPFGRQIKTENFPGILIHSQFGQVERTFSCVGPIDDIIFKYYIKKDNEFEEIQTDGLTSYEIISKSLPKHRERCRFKVYNLFPKVGFYMVEMYLDGIETVTYYANNLKEFSGSIPIQYNSFHSTKFIPISPSTLHCNVRSGVIIRYAVSKANSNLMLEAFKLKKNSFIEDELVEDLKYDFVKLEIPFDRSRYEVQVSFFPPSNGQYKVNLYLENENKKGNHSLYTSYFFDATEVEPNKYVSHPIYYMCKCRKFSPYDSFYNDNKLNMYPSQCCYAVNNRQQTLSFKTNSIDDQLSFQLMHNDDVVSFPAAKKLDDDFVQINFSIPDVFGQYFLYGWVNHVQFIKLPFIYGDKLFNGKEEENEEKLLNKLKERINQDEAFDKKLINYNDAESENELLKKIIEHLNKENDELKTAINKSSNELTHIQNNYKELKRENETFKNENKNLLTNIDQLKNNNGKLITEKEEKIRQLEKNIENIEITNLNLNLINEQLDKDIEIIKNNCKIAEGQIEQLTKENASSKLKIDQLSIDLNQKINEVSFLSKANETIKTHNLNLQSKINQIANENEKIKSAKEKFLIINEEKTKKLKYENENLKKENLEIKIENKNSSNEINLLKDEVARLKFVIEKLKKDIDGFNAKRKEEKNEYMLSIQSNSKANDQKFGSNTQKQRLPVSTASKAQSLAPTKQKQQESTSTVSEAHGIFPTEQKQQLPASTVSKTQTSTSAVSRKQEPPSTEQKQQVSTSTTPKTQAPVSAAPKTQAPVSTTPKTQAPVSTTPKAQAPVSAAPKTQAPVSATPKTQAPVSAAPKTQAPVSAAPKTQAPVSTTPKTQAPVSATPKTQAPVSAAPKTQAPVSTTPKTQAPVSTTPKTQAPVSAAPKTQAPVSATPKTQAPVSTTPKTQAPVSAAPKTQAPVSTTPKTQAPVSTTPKTQAPVSATPKTQAPVSTTPKTQAPVSATPKTQAPVSATPKTQAPVSTTPKTQAPVSTTPKTQAPVSTTPKTQAPVSTDQKQQIPDSTFSIAHSSISTVSKQAIVPEEPKQRAPSSTVPRLQNTTSEASKSPASVPARAPAASKTQSPVPGEPPAPTSALSKPQAPTLTISMAQASKSAEQKQPAHIPAASKPQSSAPGEKKQQASTSAASNRHALHAQMSASTSPAQQSNNSSKSPLISVNITKTKTVTLRAAENKSKSTYSKSFFFTSNSSISTRSSTISRNHQKSDKTRRK</sequence>
<proteinExistence type="predicted"/>
<feature type="compositionally biased region" description="Polar residues" evidence="2">
    <location>
        <begin position="1331"/>
        <end position="1351"/>
    </location>
</feature>
<feature type="compositionally biased region" description="Polar residues" evidence="2">
    <location>
        <begin position="1157"/>
        <end position="1274"/>
    </location>
</feature>
<feature type="domain" description="Transglutaminase-like" evidence="3">
    <location>
        <begin position="77"/>
        <end position="143"/>
    </location>
</feature>
<gene>
    <name evidence="4" type="ORF">M9Y10_044293</name>
</gene>
<feature type="compositionally biased region" description="Low complexity" evidence="2">
    <location>
        <begin position="1445"/>
        <end position="1456"/>
    </location>
</feature>
<accession>A0ABR2K217</accession>
<dbReference type="EMBL" id="JAPFFF010000008">
    <property type="protein sequence ID" value="KAK8885164.1"/>
    <property type="molecule type" value="Genomic_DNA"/>
</dbReference>
<feature type="compositionally biased region" description="Polar residues" evidence="2">
    <location>
        <begin position="1286"/>
        <end position="1300"/>
    </location>
</feature>
<organism evidence="4 5">
    <name type="scientific">Tritrichomonas musculus</name>
    <dbReference type="NCBI Taxonomy" id="1915356"/>
    <lineage>
        <taxon>Eukaryota</taxon>
        <taxon>Metamonada</taxon>
        <taxon>Parabasalia</taxon>
        <taxon>Tritrichomonadida</taxon>
        <taxon>Tritrichomonadidae</taxon>
        <taxon>Tritrichomonas</taxon>
    </lineage>
</organism>
<feature type="compositionally biased region" description="Polar residues" evidence="2">
    <location>
        <begin position="1393"/>
        <end position="1420"/>
    </location>
</feature>
<evidence type="ECO:0000259" key="3">
    <source>
        <dbReference type="Pfam" id="PF01841"/>
    </source>
</evidence>
<keyword evidence="5" id="KW-1185">Reference proteome</keyword>
<dbReference type="InterPro" id="IPR043375">
    <property type="entry name" value="FSCB"/>
</dbReference>
<feature type="compositionally biased region" description="Low complexity" evidence="2">
    <location>
        <begin position="1301"/>
        <end position="1316"/>
    </location>
</feature>